<dbReference type="InterPro" id="IPR013325">
    <property type="entry name" value="RNA_pol_sigma_r2"/>
</dbReference>
<accession>A0A3A9YI82</accession>
<dbReference type="GO" id="GO:0016987">
    <property type="term" value="F:sigma factor activity"/>
    <property type="evidence" value="ECO:0007669"/>
    <property type="project" value="UniProtKB-KW"/>
</dbReference>
<dbReference type="GO" id="GO:0006352">
    <property type="term" value="P:DNA-templated transcription initiation"/>
    <property type="evidence" value="ECO:0007669"/>
    <property type="project" value="InterPro"/>
</dbReference>
<dbReference type="InterPro" id="IPR013324">
    <property type="entry name" value="RNA_pol_sigma_r3/r4-like"/>
</dbReference>
<dbReference type="Gene3D" id="1.10.10.10">
    <property type="entry name" value="Winged helix-like DNA-binding domain superfamily/Winged helix DNA-binding domain"/>
    <property type="match status" value="1"/>
</dbReference>
<dbReference type="AlphaFoldDB" id="A0A3A9YI82"/>
<protein>
    <submittedName>
        <fullName evidence="7">RNA polymerase sigma factor</fullName>
    </submittedName>
</protein>
<dbReference type="SUPFAM" id="SSF88946">
    <property type="entry name" value="Sigma2 domain of RNA polymerase sigma factors"/>
    <property type="match status" value="1"/>
</dbReference>
<evidence type="ECO:0000313" key="8">
    <source>
        <dbReference type="Proteomes" id="UP000272474"/>
    </source>
</evidence>
<keyword evidence="8" id="KW-1185">Reference proteome</keyword>
<feature type="domain" description="RNA polymerase sigma factor 70 region 4 type 2" evidence="6">
    <location>
        <begin position="192"/>
        <end position="234"/>
    </location>
</feature>
<gene>
    <name evidence="7" type="ORF">D7294_29820</name>
</gene>
<proteinExistence type="inferred from homology"/>
<evidence type="ECO:0000256" key="4">
    <source>
        <dbReference type="ARBA" id="ARBA00023163"/>
    </source>
</evidence>
<dbReference type="Proteomes" id="UP000272474">
    <property type="component" value="Unassembled WGS sequence"/>
</dbReference>
<dbReference type="SUPFAM" id="SSF88659">
    <property type="entry name" value="Sigma3 and sigma4 domains of RNA polymerase sigma factors"/>
    <property type="match status" value="1"/>
</dbReference>
<dbReference type="InterPro" id="IPR039425">
    <property type="entry name" value="RNA_pol_sigma-70-like"/>
</dbReference>
<dbReference type="Pfam" id="PF08281">
    <property type="entry name" value="Sigma70_r4_2"/>
    <property type="match status" value="1"/>
</dbReference>
<keyword evidence="3" id="KW-0731">Sigma factor</keyword>
<comment type="caution">
    <text evidence="7">The sequence shown here is derived from an EMBL/GenBank/DDBJ whole genome shotgun (WGS) entry which is preliminary data.</text>
</comment>
<evidence type="ECO:0000259" key="6">
    <source>
        <dbReference type="Pfam" id="PF08281"/>
    </source>
</evidence>
<comment type="similarity">
    <text evidence="1">Belongs to the sigma-70 factor family. ECF subfamily.</text>
</comment>
<dbReference type="EMBL" id="RBAL01000032">
    <property type="protein sequence ID" value="RKN36679.1"/>
    <property type="molecule type" value="Genomic_DNA"/>
</dbReference>
<evidence type="ECO:0000313" key="7">
    <source>
        <dbReference type="EMBL" id="RKN36679.1"/>
    </source>
</evidence>
<feature type="compositionally biased region" description="Basic residues" evidence="5">
    <location>
        <begin position="19"/>
        <end position="38"/>
    </location>
</feature>
<keyword evidence="2" id="KW-0805">Transcription regulation</keyword>
<evidence type="ECO:0000256" key="3">
    <source>
        <dbReference type="ARBA" id="ARBA00023082"/>
    </source>
</evidence>
<feature type="region of interest" description="Disordered" evidence="5">
    <location>
        <begin position="1"/>
        <end position="59"/>
    </location>
</feature>
<sequence length="247" mass="27768">MDLVPAGRCRRIPAEPDRPRRRPGTRGPHRLSPARRHPSPCPRGHVGPSPPHPRVRPCCRKARRGGAVNELSPRPPAPIPLPISFEAFFEKEQRTFLTYAASRLRDRRDAEEAALEAGRRIHGKWERILAHANPTALAYQILAGVVKDFYRKAARQATYEHTVAVPPDCAYLQELRHHEELDLAMDELEATAPKQAQCVRLHFLADLAYEQVAERLGITTGAAKTNTSLGVQRLRELMDHPHREGDG</sequence>
<evidence type="ECO:0000256" key="5">
    <source>
        <dbReference type="SAM" id="MobiDB-lite"/>
    </source>
</evidence>
<evidence type="ECO:0000256" key="1">
    <source>
        <dbReference type="ARBA" id="ARBA00010641"/>
    </source>
</evidence>
<name>A0A3A9YI82_9ACTN</name>
<dbReference type="InterPro" id="IPR036388">
    <property type="entry name" value="WH-like_DNA-bd_sf"/>
</dbReference>
<dbReference type="InterPro" id="IPR013249">
    <property type="entry name" value="RNA_pol_sigma70_r4_t2"/>
</dbReference>
<dbReference type="PANTHER" id="PTHR43133:SF25">
    <property type="entry name" value="RNA POLYMERASE SIGMA FACTOR RFAY-RELATED"/>
    <property type="match status" value="1"/>
</dbReference>
<organism evidence="7 8">
    <name type="scientific">Streptomyces hoynatensis</name>
    <dbReference type="NCBI Taxonomy" id="1141874"/>
    <lineage>
        <taxon>Bacteria</taxon>
        <taxon>Bacillati</taxon>
        <taxon>Actinomycetota</taxon>
        <taxon>Actinomycetes</taxon>
        <taxon>Kitasatosporales</taxon>
        <taxon>Streptomycetaceae</taxon>
        <taxon>Streptomyces</taxon>
    </lineage>
</organism>
<dbReference type="GO" id="GO:0003677">
    <property type="term" value="F:DNA binding"/>
    <property type="evidence" value="ECO:0007669"/>
    <property type="project" value="InterPro"/>
</dbReference>
<evidence type="ECO:0000256" key="2">
    <source>
        <dbReference type="ARBA" id="ARBA00023015"/>
    </source>
</evidence>
<dbReference type="PANTHER" id="PTHR43133">
    <property type="entry name" value="RNA POLYMERASE ECF-TYPE SIGMA FACTO"/>
    <property type="match status" value="1"/>
</dbReference>
<reference evidence="7 8" key="1">
    <citation type="journal article" date="2014" name="Int. J. Syst. Evol. Microbiol.">
        <title>Streptomyces hoynatensis sp. nov., isolated from deep marine sediment.</title>
        <authorList>
            <person name="Veyisoglu A."/>
            <person name="Sahin N."/>
        </authorList>
    </citation>
    <scope>NUCLEOTIDE SEQUENCE [LARGE SCALE GENOMIC DNA]</scope>
    <source>
        <strain evidence="7 8">KCTC 29097</strain>
    </source>
</reference>
<keyword evidence="4" id="KW-0804">Transcription</keyword>
<dbReference type="Gene3D" id="1.10.1740.10">
    <property type="match status" value="1"/>
</dbReference>